<comment type="caution">
    <text evidence="1">The sequence shown here is derived from an EMBL/GenBank/DDBJ whole genome shotgun (WGS) entry which is preliminary data.</text>
</comment>
<dbReference type="EMBL" id="JADYXP020000023">
    <property type="protein sequence ID" value="KAL0102062.1"/>
    <property type="molecule type" value="Genomic_DNA"/>
</dbReference>
<evidence type="ECO:0000313" key="1">
    <source>
        <dbReference type="EMBL" id="KAL0102062.1"/>
    </source>
</evidence>
<gene>
    <name evidence="1" type="ORF">PUN28_018539</name>
</gene>
<organism evidence="1 2">
    <name type="scientific">Cardiocondyla obscurior</name>
    <dbReference type="NCBI Taxonomy" id="286306"/>
    <lineage>
        <taxon>Eukaryota</taxon>
        <taxon>Metazoa</taxon>
        <taxon>Ecdysozoa</taxon>
        <taxon>Arthropoda</taxon>
        <taxon>Hexapoda</taxon>
        <taxon>Insecta</taxon>
        <taxon>Pterygota</taxon>
        <taxon>Neoptera</taxon>
        <taxon>Endopterygota</taxon>
        <taxon>Hymenoptera</taxon>
        <taxon>Apocrita</taxon>
        <taxon>Aculeata</taxon>
        <taxon>Formicoidea</taxon>
        <taxon>Formicidae</taxon>
        <taxon>Myrmicinae</taxon>
        <taxon>Cardiocondyla</taxon>
    </lineage>
</organism>
<sequence>MPSSAIACVEVHVSIYASMRQRSPSLRLEVNQVKDLEKEGD</sequence>
<name>A0AAW2EFS4_9HYME</name>
<keyword evidence="2" id="KW-1185">Reference proteome</keyword>
<proteinExistence type="predicted"/>
<dbReference type="AlphaFoldDB" id="A0AAW2EFS4"/>
<accession>A0AAW2EFS4</accession>
<protein>
    <submittedName>
        <fullName evidence="1">Uncharacterized protein</fullName>
    </submittedName>
</protein>
<evidence type="ECO:0000313" key="2">
    <source>
        <dbReference type="Proteomes" id="UP001430953"/>
    </source>
</evidence>
<reference evidence="1 2" key="1">
    <citation type="submission" date="2023-03" db="EMBL/GenBank/DDBJ databases">
        <title>High recombination rates correlate with genetic variation in Cardiocondyla obscurior ants.</title>
        <authorList>
            <person name="Errbii M."/>
        </authorList>
    </citation>
    <scope>NUCLEOTIDE SEQUENCE [LARGE SCALE GENOMIC DNA]</scope>
    <source>
        <strain evidence="1">Alpha-2009</strain>
        <tissue evidence="1">Whole body</tissue>
    </source>
</reference>
<dbReference type="Proteomes" id="UP001430953">
    <property type="component" value="Unassembled WGS sequence"/>
</dbReference>